<reference evidence="2 3" key="2">
    <citation type="journal article" date="2010" name="Stand. Genomic Sci.">
        <title>Complete genome sequence of Syntrophothermus lipocalidus type strain (TGB-C1).</title>
        <authorList>
            <person name="Djao O.D."/>
            <person name="Zhang X."/>
            <person name="Lucas S."/>
            <person name="Lapidus A."/>
            <person name="Del Rio T.G."/>
            <person name="Nolan M."/>
            <person name="Tice H."/>
            <person name="Cheng J.F."/>
            <person name="Han C."/>
            <person name="Tapia R."/>
            <person name="Goodwin L."/>
            <person name="Pitluck S."/>
            <person name="Liolios K."/>
            <person name="Ivanova N."/>
            <person name="Mavromatis K."/>
            <person name="Mikhailova N."/>
            <person name="Ovchinnikova G."/>
            <person name="Pati A."/>
            <person name="Brambilla E."/>
            <person name="Chen A."/>
            <person name="Palaniappan K."/>
            <person name="Land M."/>
            <person name="Hauser L."/>
            <person name="Chang Y.J."/>
            <person name="Jeffries C.D."/>
            <person name="Rohde M."/>
            <person name="Sikorski J."/>
            <person name="Spring S."/>
            <person name="Goker M."/>
            <person name="Detter J.C."/>
            <person name="Woyke T."/>
            <person name="Bristow J."/>
            <person name="Eisen J.A."/>
            <person name="Markowitz V."/>
            <person name="Hugenholtz P."/>
            <person name="Kyrpides N.C."/>
            <person name="Klenk H.P."/>
        </authorList>
    </citation>
    <scope>NUCLEOTIDE SEQUENCE [LARGE SCALE GENOMIC DNA]</scope>
    <source>
        <strain evidence="3">DSM 12680 / TGB-C1</strain>
    </source>
</reference>
<dbReference type="Proteomes" id="UP000000378">
    <property type="component" value="Chromosome"/>
</dbReference>
<sequence>MTDVWLDANVMLRYLLRDNEEMFRQACSLVEQAEAGDICLRLASLAVAEMVWVLESFYGLERRMITQVLTDVIMADGVVAEEKELMLKSLQDYQVTGVDFIDAYLAAKAQALGHSVATFDKKHFKRLQAKLYPE</sequence>
<organism evidence="2 3">
    <name type="scientific">Syntrophothermus lipocalidus (strain DSM 12680 / TGB-C1)</name>
    <dbReference type="NCBI Taxonomy" id="643648"/>
    <lineage>
        <taxon>Bacteria</taxon>
        <taxon>Bacillati</taxon>
        <taxon>Bacillota</taxon>
        <taxon>Clostridia</taxon>
        <taxon>Eubacteriales</taxon>
        <taxon>Syntrophomonadaceae</taxon>
        <taxon>Syntrophothermus</taxon>
    </lineage>
</organism>
<dbReference type="PANTHER" id="PTHR39664:SF2">
    <property type="entry name" value="NUCLEIC ACID-BINDING PROTEIN, CONTAINING PIN DOMAIN-RELATED"/>
    <property type="match status" value="1"/>
</dbReference>
<feature type="domain" description="PIN" evidence="1">
    <location>
        <begin position="6"/>
        <end position="128"/>
    </location>
</feature>
<dbReference type="STRING" id="643648.Slip_0185"/>
<dbReference type="PANTHER" id="PTHR39664">
    <property type="match status" value="1"/>
</dbReference>
<dbReference type="RefSeq" id="WP_013174388.1">
    <property type="nucleotide sequence ID" value="NC_014220.1"/>
</dbReference>
<protein>
    <submittedName>
        <fullName evidence="2">PilT protein domain protein</fullName>
    </submittedName>
</protein>
<dbReference type="eggNOG" id="COG5611">
    <property type="taxonomic scope" value="Bacteria"/>
</dbReference>
<proteinExistence type="predicted"/>
<evidence type="ECO:0000313" key="3">
    <source>
        <dbReference type="Proteomes" id="UP000000378"/>
    </source>
</evidence>
<evidence type="ECO:0000313" key="2">
    <source>
        <dbReference type="EMBL" id="ADI00984.1"/>
    </source>
</evidence>
<dbReference type="AlphaFoldDB" id="D7CJ95"/>
<name>D7CJ95_SYNLT</name>
<gene>
    <name evidence="2" type="ordered locus">Slip_0185</name>
</gene>
<dbReference type="InterPro" id="IPR029060">
    <property type="entry name" value="PIN-like_dom_sf"/>
</dbReference>
<dbReference type="KEGG" id="slp:Slip_0185"/>
<dbReference type="Gene3D" id="3.40.50.1010">
    <property type="entry name" value="5'-nuclease"/>
    <property type="match status" value="1"/>
</dbReference>
<evidence type="ECO:0000259" key="1">
    <source>
        <dbReference type="Pfam" id="PF01850"/>
    </source>
</evidence>
<dbReference type="InterPro" id="IPR002716">
    <property type="entry name" value="PIN_dom"/>
</dbReference>
<dbReference type="Pfam" id="PF01850">
    <property type="entry name" value="PIN"/>
    <property type="match status" value="1"/>
</dbReference>
<dbReference type="EMBL" id="CP002048">
    <property type="protein sequence ID" value="ADI00984.1"/>
    <property type="molecule type" value="Genomic_DNA"/>
</dbReference>
<keyword evidence="3" id="KW-1185">Reference proteome</keyword>
<dbReference type="OrthoDB" id="9789052at2"/>
<reference evidence="3" key="1">
    <citation type="journal article" date="2010" name="Stand. Genomic Sci.">
        <title>Complete genome sequence of Syntrophothermus lipocalidus type strain (TGB-C1T).</title>
        <authorList>
            <consortium name="US DOE Joint Genome Institute (JGI-PGF)"/>
            <person name="Djao O."/>
            <person name="Zhang X."/>
            <person name="Lucas S."/>
            <person name="Lapidus A."/>
            <person name="Glavina Del Rio T."/>
            <person name="Nolan M."/>
            <person name="Tice H."/>
            <person name="Cheng J."/>
            <person name="Han C."/>
            <person name="Tapia R."/>
            <person name="Goodwin L."/>
            <person name="Pitluck S."/>
            <person name="Liolios K."/>
            <person name="Ivanova N."/>
            <person name="Mavromatis K."/>
            <person name="Mikhailova N."/>
            <person name="Ovchinnikova G."/>
            <person name="Pati A."/>
            <person name="Brambilla E."/>
            <person name="Chen A."/>
            <person name="Palaniappan K."/>
            <person name="Land M."/>
            <person name="Hauser L."/>
            <person name="Chang Y."/>
            <person name="Jeffries C."/>
            <person name="Rohde M."/>
            <person name="Sikorski J."/>
            <person name="Spring S."/>
            <person name="Goker M."/>
            <person name="Detter J."/>
            <person name="Woyke T."/>
            <person name="Bristow J."/>
            <person name="Eisen J."/>
            <person name="Markowitz V."/>
            <person name="Hugenholtz P."/>
            <person name="Kyrpides N."/>
            <person name="Klenk H."/>
        </authorList>
    </citation>
    <scope>NUCLEOTIDE SEQUENCE [LARGE SCALE GENOMIC DNA]</scope>
    <source>
        <strain evidence="3">DSM 12680 / TGB-C1</strain>
    </source>
</reference>
<dbReference type="SUPFAM" id="SSF88723">
    <property type="entry name" value="PIN domain-like"/>
    <property type="match status" value="1"/>
</dbReference>
<dbReference type="HOGENOM" id="CLU_121449_2_2_9"/>
<accession>D7CJ95</accession>